<accession>A0A955EAX3</accession>
<organism evidence="2 3">
    <name type="scientific">candidate division WWE3 bacterium</name>
    <dbReference type="NCBI Taxonomy" id="2053526"/>
    <lineage>
        <taxon>Bacteria</taxon>
        <taxon>Katanobacteria</taxon>
    </lineage>
</organism>
<reference evidence="2" key="2">
    <citation type="journal article" date="2021" name="Microbiome">
        <title>Successional dynamics and alternative stable states in a saline activated sludge microbial community over 9 years.</title>
        <authorList>
            <person name="Wang Y."/>
            <person name="Ye J."/>
            <person name="Ju F."/>
            <person name="Liu L."/>
            <person name="Boyd J.A."/>
            <person name="Deng Y."/>
            <person name="Parks D.H."/>
            <person name="Jiang X."/>
            <person name="Yin X."/>
            <person name="Woodcroft B.J."/>
            <person name="Tyson G.W."/>
            <person name="Hugenholtz P."/>
            <person name="Polz M.F."/>
            <person name="Zhang T."/>
        </authorList>
    </citation>
    <scope>NUCLEOTIDE SEQUENCE</scope>
    <source>
        <strain evidence="2">HKST-UBA79</strain>
    </source>
</reference>
<dbReference type="Pfam" id="PF04307">
    <property type="entry name" value="YdjM"/>
    <property type="match status" value="1"/>
</dbReference>
<feature type="transmembrane region" description="Helical" evidence="1">
    <location>
        <begin position="169"/>
        <end position="188"/>
    </location>
</feature>
<feature type="transmembrane region" description="Helical" evidence="1">
    <location>
        <begin position="69"/>
        <end position="96"/>
    </location>
</feature>
<dbReference type="InterPro" id="IPR007404">
    <property type="entry name" value="YdjM-like"/>
</dbReference>
<reference evidence="2" key="1">
    <citation type="submission" date="2020-04" db="EMBL/GenBank/DDBJ databases">
        <authorList>
            <person name="Zhang T."/>
        </authorList>
    </citation>
    <scope>NUCLEOTIDE SEQUENCE</scope>
    <source>
        <strain evidence="2">HKST-UBA79</strain>
    </source>
</reference>
<keyword evidence="1" id="KW-1133">Transmembrane helix</keyword>
<keyword evidence="1" id="KW-0472">Membrane</keyword>
<evidence type="ECO:0000313" key="3">
    <source>
        <dbReference type="Proteomes" id="UP000740557"/>
    </source>
</evidence>
<dbReference type="EMBL" id="JAGQNX010000037">
    <property type="protein sequence ID" value="MCA9308129.1"/>
    <property type="molecule type" value="Genomic_DNA"/>
</dbReference>
<comment type="caution">
    <text evidence="2">The sequence shown here is derived from an EMBL/GenBank/DDBJ whole genome shotgun (WGS) entry which is preliminary data.</text>
</comment>
<evidence type="ECO:0000256" key="1">
    <source>
        <dbReference type="SAM" id="Phobius"/>
    </source>
</evidence>
<feature type="transmembrane region" description="Helical" evidence="1">
    <location>
        <begin position="25"/>
        <end position="48"/>
    </location>
</feature>
<protein>
    <submittedName>
        <fullName evidence="2">Metal-dependent hydrolase</fullName>
    </submittedName>
</protein>
<name>A0A955EAX3_UNCKA</name>
<keyword evidence="1" id="KW-0812">Transmembrane</keyword>
<dbReference type="GO" id="GO:0016787">
    <property type="term" value="F:hydrolase activity"/>
    <property type="evidence" value="ECO:0007669"/>
    <property type="project" value="UniProtKB-KW"/>
</dbReference>
<dbReference type="AlphaFoldDB" id="A0A955EAX3"/>
<evidence type="ECO:0000313" key="2">
    <source>
        <dbReference type="EMBL" id="MCA9308129.1"/>
    </source>
</evidence>
<keyword evidence="2" id="KW-0378">Hydrolase</keyword>
<dbReference type="Proteomes" id="UP000740557">
    <property type="component" value="Unassembled WGS sequence"/>
</dbReference>
<proteinExistence type="predicted"/>
<gene>
    <name evidence="2" type="ORF">KC980_01325</name>
</gene>
<sequence length="189" mass="21854">MFLDILFGILSAKIINMIGGEDLDLIILGLSIFFALLPDIDVPVELYSRKGKLGGKTETHHRQLTHYPIWYIPLVIAVTYYFGIFWGFLLAVNVFWHFLHDLNGTGWGIKLLGPFSKNNYKMFTNKDGTQNLRQLFIKWTPAELTDTMQKHGDPYWMKNIMFNPKSSTFWFEVAIPLLLLPVIVFLVLL</sequence>